<protein>
    <submittedName>
        <fullName evidence="1">Uncharacterized protein</fullName>
    </submittedName>
</protein>
<evidence type="ECO:0000313" key="2">
    <source>
        <dbReference type="Proteomes" id="UP000502929"/>
    </source>
</evidence>
<proteinExistence type="predicted"/>
<gene>
    <name evidence="1" type="ORF">24149LASTA_00036</name>
</gene>
<reference evidence="1 2" key="1">
    <citation type="submission" date="2020-03" db="EMBL/GenBank/DDBJ databases">
        <authorList>
            <person name="Kojic M."/>
            <person name="Vukotic G."/>
        </authorList>
    </citation>
    <scope>NUCLEOTIDE SEQUENCE [LARGE SCALE GENOMIC DNA]</scope>
</reference>
<name>A0A6H0X3G5_9CAUD</name>
<accession>A0A6H0X3G5</accession>
<sequence>MSKRFGRNQRRKMREKIYGLELRLYEIRLWMENNALREKSIPKAHRSHRTYFGGEQCMSCGAMLGGKAASEPCMGPEPMRQQKEKYDALLACLYDDPLSNTVKVDQDRFRAAFMKGVRL</sequence>
<keyword evidence="2" id="KW-1185">Reference proteome</keyword>
<dbReference type="EMBL" id="MT251347">
    <property type="protein sequence ID" value="QIW86663.1"/>
    <property type="molecule type" value="Genomic_DNA"/>
</dbReference>
<organism evidence="1 2">
    <name type="scientific">Klebsiella phage LASTA</name>
    <dbReference type="NCBI Taxonomy" id="2723758"/>
    <lineage>
        <taxon>Viruses</taxon>
        <taxon>Duplodnaviria</taxon>
        <taxon>Heunggongvirae</taxon>
        <taxon>Uroviricota</taxon>
        <taxon>Caudoviricetes</taxon>
        <taxon>Lastavirus</taxon>
        <taxon>Lastavirus lasta</taxon>
    </lineage>
</organism>
<dbReference type="Proteomes" id="UP000502929">
    <property type="component" value="Segment"/>
</dbReference>
<evidence type="ECO:0000313" key="1">
    <source>
        <dbReference type="EMBL" id="QIW86663.1"/>
    </source>
</evidence>